<dbReference type="PANTHER" id="PTHR44411:SF1">
    <property type="entry name" value="THO COMPLEX SUBUNIT 6 HOMOLOG"/>
    <property type="match status" value="1"/>
</dbReference>
<dbReference type="PROSITE" id="PS50082">
    <property type="entry name" value="WD_REPEATS_2"/>
    <property type="match status" value="1"/>
</dbReference>
<protein>
    <submittedName>
        <fullName evidence="5">Uncharacterized protein</fullName>
    </submittedName>
</protein>
<dbReference type="SUPFAM" id="SSF50978">
    <property type="entry name" value="WD40 repeat-like"/>
    <property type="match status" value="1"/>
</dbReference>
<dbReference type="PANTHER" id="PTHR44411">
    <property type="entry name" value="THO COMPLEX SUBUNIT 6 HOMOLOG"/>
    <property type="match status" value="1"/>
</dbReference>
<evidence type="ECO:0000313" key="5">
    <source>
        <dbReference type="EMBL" id="KAL0917835.1"/>
    </source>
</evidence>
<evidence type="ECO:0000256" key="2">
    <source>
        <dbReference type="ARBA" id="ARBA00022574"/>
    </source>
</evidence>
<dbReference type="EMBL" id="JANQDX010000010">
    <property type="protein sequence ID" value="KAL0917835.1"/>
    <property type="molecule type" value="Genomic_DNA"/>
</dbReference>
<dbReference type="Pfam" id="PF00400">
    <property type="entry name" value="WD40"/>
    <property type="match status" value="1"/>
</dbReference>
<evidence type="ECO:0000256" key="3">
    <source>
        <dbReference type="ARBA" id="ARBA00022737"/>
    </source>
</evidence>
<dbReference type="InterPro" id="IPR001680">
    <property type="entry name" value="WD40_rpt"/>
</dbReference>
<dbReference type="PROSITE" id="PS00678">
    <property type="entry name" value="WD_REPEATS_1"/>
    <property type="match status" value="1"/>
</dbReference>
<evidence type="ECO:0000313" key="6">
    <source>
        <dbReference type="Proteomes" id="UP001552299"/>
    </source>
</evidence>
<reference evidence="5 6" key="1">
    <citation type="journal article" date="2024" name="Plant Biotechnol. J.">
        <title>Dendrobium thyrsiflorum genome and its molecular insights into genes involved in important horticultural traits.</title>
        <authorList>
            <person name="Chen B."/>
            <person name="Wang J.Y."/>
            <person name="Zheng P.J."/>
            <person name="Li K.L."/>
            <person name="Liang Y.M."/>
            <person name="Chen X.F."/>
            <person name="Zhang C."/>
            <person name="Zhao X."/>
            <person name="He X."/>
            <person name="Zhang G.Q."/>
            <person name="Liu Z.J."/>
            <person name="Xu Q."/>
        </authorList>
    </citation>
    <scope>NUCLEOTIDE SEQUENCE [LARGE SCALE GENOMIC DNA]</scope>
    <source>
        <strain evidence="5">GZMU011</strain>
    </source>
</reference>
<dbReference type="Proteomes" id="UP001552299">
    <property type="component" value="Unassembled WGS sequence"/>
</dbReference>
<proteinExistence type="inferred from homology"/>
<comment type="caution">
    <text evidence="5">The sequence shown here is derived from an EMBL/GenBank/DDBJ whole genome shotgun (WGS) entry which is preliminary data.</text>
</comment>
<comment type="similarity">
    <text evidence="1">Belongs to the WD repeat THOC6 family.</text>
</comment>
<dbReference type="InterPro" id="IPR015943">
    <property type="entry name" value="WD40/YVTN_repeat-like_dom_sf"/>
</dbReference>
<sequence>MPERSVMDAGRITSRGLGGDAREWDEEGYRRSILVERELSSRIVFRTAFAPSENPNPEIVLVASSDGSLSAYSISSCISSCPRPILCSKGTDQKAPEVFWADPLCSIQAHKGPSYDLKLYGNDEEALLLSCGDDGCIRGWKWAEVHMAAVQASNKGEKLSPILELVNPQKEGPWGALSPIPENNAIAVDKEDGSIFSAAGDSCAYWWDMETGKRKIVFKGHSDYLHSVVIRKSSNQIITGSEDGTARVWDCRSGRCAQVINPQKCSKLKESSWISSVALDNSESWLVCGTGRGLSAWSLISYECIFSFDSHAPIQDLLFHDNQSSTALVAAMFISPCSAKFSQSSISFGPHFSCPWLGNRVKVRCISSSVDPSKPLNQLRWRRSHWSQQSLEIGGGDLTMRNTRKKTDLMIPTISDVSTVEEWRVVAKDIVARKGNVKWRAIIVDWPGLGDSERPLLNYNVDIVNAADYPLRNSLLYQKPAYMLTDKEHRGPFEFSEELGSLSLGTGSVENVIPAQSYEASDIGRKTNKEVKGQEKEFLGFMQKEGFGFVYQRRRFRDLGLEEATRQEVGSEPVLRCFNINGKILSQIQCAPSSAFSISVHPSGVTAIGGYGGLVDVISEFGSHLCIFCCKNAGSF</sequence>
<organism evidence="5 6">
    <name type="scientific">Dendrobium thyrsiflorum</name>
    <name type="common">Pinecone-like raceme dendrobium</name>
    <name type="synonym">Orchid</name>
    <dbReference type="NCBI Taxonomy" id="117978"/>
    <lineage>
        <taxon>Eukaryota</taxon>
        <taxon>Viridiplantae</taxon>
        <taxon>Streptophyta</taxon>
        <taxon>Embryophyta</taxon>
        <taxon>Tracheophyta</taxon>
        <taxon>Spermatophyta</taxon>
        <taxon>Magnoliopsida</taxon>
        <taxon>Liliopsida</taxon>
        <taxon>Asparagales</taxon>
        <taxon>Orchidaceae</taxon>
        <taxon>Epidendroideae</taxon>
        <taxon>Malaxideae</taxon>
        <taxon>Dendrobiinae</taxon>
        <taxon>Dendrobium</taxon>
    </lineage>
</organism>
<keyword evidence="3" id="KW-0677">Repeat</keyword>
<evidence type="ECO:0000256" key="1">
    <source>
        <dbReference type="ARBA" id="ARBA00009728"/>
    </source>
</evidence>
<dbReference type="InterPro" id="IPR042626">
    <property type="entry name" value="THOC6"/>
</dbReference>
<keyword evidence="2 4" id="KW-0853">WD repeat</keyword>
<dbReference type="PROSITE" id="PS50294">
    <property type="entry name" value="WD_REPEATS_REGION"/>
    <property type="match status" value="1"/>
</dbReference>
<dbReference type="InterPro" id="IPR036322">
    <property type="entry name" value="WD40_repeat_dom_sf"/>
</dbReference>
<evidence type="ECO:0000256" key="4">
    <source>
        <dbReference type="PROSITE-ProRule" id="PRU00221"/>
    </source>
</evidence>
<dbReference type="InterPro" id="IPR019775">
    <property type="entry name" value="WD40_repeat_CS"/>
</dbReference>
<dbReference type="AlphaFoldDB" id="A0ABD0UYU9"/>
<dbReference type="Gene3D" id="2.130.10.10">
    <property type="entry name" value="YVTN repeat-like/Quinoprotein amine dehydrogenase"/>
    <property type="match status" value="1"/>
</dbReference>
<gene>
    <name evidence="5" type="ORF">M5K25_012932</name>
</gene>
<accession>A0ABD0UYU9</accession>
<keyword evidence="6" id="KW-1185">Reference proteome</keyword>
<feature type="repeat" description="WD" evidence="4">
    <location>
        <begin position="218"/>
        <end position="259"/>
    </location>
</feature>
<name>A0ABD0UYU9_DENTH</name>
<dbReference type="SMART" id="SM00320">
    <property type="entry name" value="WD40"/>
    <property type="match status" value="6"/>
</dbReference>